<comment type="caution">
    <text evidence="8">The sequence shown here is derived from an EMBL/GenBank/DDBJ whole genome shotgun (WGS) entry which is preliminary data.</text>
</comment>
<evidence type="ECO:0000256" key="6">
    <source>
        <dbReference type="RuleBase" id="RU361157"/>
    </source>
</evidence>
<protein>
    <recommendedName>
        <fullName evidence="6">Transport permease protein</fullName>
    </recommendedName>
</protein>
<dbReference type="PANTHER" id="PTHR43027">
    <property type="entry name" value="DOXORUBICIN RESISTANCE ABC TRANSPORTER PERMEASE PROTEIN DRRC-RELATED"/>
    <property type="match status" value="1"/>
</dbReference>
<dbReference type="InterPro" id="IPR052902">
    <property type="entry name" value="ABC-2_transporter"/>
</dbReference>
<comment type="subcellular location">
    <subcellularLocation>
        <location evidence="6">Cell membrane</location>
        <topology evidence="6">Multi-pass membrane protein</topology>
    </subcellularLocation>
    <subcellularLocation>
        <location evidence="1">Membrane</location>
        <topology evidence="1">Multi-pass membrane protein</topology>
    </subcellularLocation>
</comment>
<dbReference type="RefSeq" id="WP_068902683.1">
    <property type="nucleotide sequence ID" value="NZ_BDCX01000017.1"/>
</dbReference>
<dbReference type="GO" id="GO:0043190">
    <property type="term" value="C:ATP-binding cassette (ABC) transporter complex"/>
    <property type="evidence" value="ECO:0007669"/>
    <property type="project" value="InterPro"/>
</dbReference>
<dbReference type="InterPro" id="IPR000412">
    <property type="entry name" value="ABC_2_transport"/>
</dbReference>
<comment type="similarity">
    <text evidence="6">Belongs to the ABC-2 integral membrane protein family.</text>
</comment>
<dbReference type="InterPro" id="IPR013525">
    <property type="entry name" value="ABC2_TM"/>
</dbReference>
<keyword evidence="9" id="KW-1185">Reference proteome</keyword>
<evidence type="ECO:0000313" key="8">
    <source>
        <dbReference type="EMBL" id="GAT70446.1"/>
    </source>
</evidence>
<organism evidence="8 9">
    <name type="scientific">Planomonospora sphaerica</name>
    <dbReference type="NCBI Taxonomy" id="161355"/>
    <lineage>
        <taxon>Bacteria</taxon>
        <taxon>Bacillati</taxon>
        <taxon>Actinomycetota</taxon>
        <taxon>Actinomycetes</taxon>
        <taxon>Streptosporangiales</taxon>
        <taxon>Streptosporangiaceae</taxon>
        <taxon>Planomonospora</taxon>
    </lineage>
</organism>
<dbReference type="Pfam" id="PF01061">
    <property type="entry name" value="ABC2_membrane"/>
    <property type="match status" value="1"/>
</dbReference>
<dbReference type="GO" id="GO:0140359">
    <property type="term" value="F:ABC-type transporter activity"/>
    <property type="evidence" value="ECO:0007669"/>
    <property type="project" value="InterPro"/>
</dbReference>
<evidence type="ECO:0000256" key="4">
    <source>
        <dbReference type="ARBA" id="ARBA00023136"/>
    </source>
</evidence>
<feature type="transmembrane region" description="Helical" evidence="6">
    <location>
        <begin position="41"/>
        <end position="60"/>
    </location>
</feature>
<dbReference type="PANTHER" id="PTHR43027:SF2">
    <property type="entry name" value="TRANSPORT PERMEASE PROTEIN"/>
    <property type="match status" value="1"/>
</dbReference>
<feature type="domain" description="ABC transmembrane type-2" evidence="7">
    <location>
        <begin position="38"/>
        <end position="264"/>
    </location>
</feature>
<dbReference type="STRING" id="161355.PS9374_06128"/>
<dbReference type="PROSITE" id="PS51012">
    <property type="entry name" value="ABC_TM2"/>
    <property type="match status" value="1"/>
</dbReference>
<feature type="transmembrane region" description="Helical" evidence="6">
    <location>
        <begin position="185"/>
        <end position="204"/>
    </location>
</feature>
<dbReference type="Proteomes" id="UP000077701">
    <property type="component" value="Unassembled WGS sequence"/>
</dbReference>
<gene>
    <name evidence="8" type="ORF">PS9374_06128</name>
</gene>
<keyword evidence="2 6" id="KW-0812">Transmembrane</keyword>
<evidence type="ECO:0000256" key="5">
    <source>
        <dbReference type="ARBA" id="ARBA00023251"/>
    </source>
</evidence>
<dbReference type="OrthoDB" id="3217868at2"/>
<evidence type="ECO:0000313" key="9">
    <source>
        <dbReference type="Proteomes" id="UP000077701"/>
    </source>
</evidence>
<evidence type="ECO:0000259" key="7">
    <source>
        <dbReference type="PROSITE" id="PS51012"/>
    </source>
</evidence>
<name>A0A161LRV5_9ACTN</name>
<feature type="transmembrane region" description="Helical" evidence="6">
    <location>
        <begin position="124"/>
        <end position="146"/>
    </location>
</feature>
<sequence length="264" mass="27729">MSVLNPAPAPAAPVTAAHGSATWRLIKAESRLSIRDKVGPLWGVGCPLIVLIILGIVPALREPVPTAGGLTYFDLYVPVLILFNLAILAMTALPTTLAGYRENGVLRRMRTTPIGPARVLSAQLAANSAIALVATVLFLAVAGLGFGVDLPRHPAGFVLAWLLATAALLAIGLMITALAPGRGPATAIGTVLFFPMMFFAGLWVPVAQMPEVLRTISHYTPLGAGMQAFQEAYLGSFPPAAPLLTLAAYAAGCTIVAVRWFRWE</sequence>
<proteinExistence type="inferred from homology"/>
<dbReference type="PRINTS" id="PR00164">
    <property type="entry name" value="ABC2TRNSPORT"/>
</dbReference>
<dbReference type="EMBL" id="BDCX01000017">
    <property type="protein sequence ID" value="GAT70446.1"/>
    <property type="molecule type" value="Genomic_DNA"/>
</dbReference>
<keyword evidence="5" id="KW-0046">Antibiotic resistance</keyword>
<evidence type="ECO:0000256" key="1">
    <source>
        <dbReference type="ARBA" id="ARBA00004141"/>
    </source>
</evidence>
<dbReference type="AlphaFoldDB" id="A0A161LRV5"/>
<keyword evidence="3 6" id="KW-1133">Transmembrane helix</keyword>
<accession>A0A161LRV5</accession>
<evidence type="ECO:0000256" key="2">
    <source>
        <dbReference type="ARBA" id="ARBA00022692"/>
    </source>
</evidence>
<keyword evidence="6" id="KW-0813">Transport</keyword>
<dbReference type="GO" id="GO:0046677">
    <property type="term" value="P:response to antibiotic"/>
    <property type="evidence" value="ECO:0007669"/>
    <property type="project" value="UniProtKB-KW"/>
</dbReference>
<dbReference type="InterPro" id="IPR047817">
    <property type="entry name" value="ABC2_TM_bact-type"/>
</dbReference>
<reference evidence="9" key="2">
    <citation type="submission" date="2016-04" db="EMBL/GenBank/DDBJ databases">
        <title>Planomonospora sphaerica JCM9374 whole genome shotgun sequence.</title>
        <authorList>
            <person name="Suzuki T."/>
            <person name="Dohra H."/>
            <person name="Kodani S."/>
        </authorList>
    </citation>
    <scope>NUCLEOTIDE SEQUENCE [LARGE SCALE GENOMIC DNA]</scope>
    <source>
        <strain evidence="9">JCM 9374</strain>
    </source>
</reference>
<dbReference type="PIRSF" id="PIRSF006648">
    <property type="entry name" value="DrrB"/>
    <property type="match status" value="1"/>
</dbReference>
<keyword evidence="4 6" id="KW-0472">Membrane</keyword>
<keyword evidence="6" id="KW-1003">Cell membrane</keyword>
<reference evidence="8 9" key="1">
    <citation type="journal article" date="2016" name="Genome Announc.">
        <title>Draft Genome Sequence of Planomonospora sphaerica JCM9374, a Rare Actinomycete.</title>
        <authorList>
            <person name="Dohra H."/>
            <person name="Suzuki T."/>
            <person name="Inoue Y."/>
            <person name="Kodani S."/>
        </authorList>
    </citation>
    <scope>NUCLEOTIDE SEQUENCE [LARGE SCALE GENOMIC DNA]</scope>
    <source>
        <strain evidence="8 9">JCM 9374</strain>
    </source>
</reference>
<feature type="transmembrane region" description="Helical" evidence="6">
    <location>
        <begin position="240"/>
        <end position="261"/>
    </location>
</feature>
<feature type="transmembrane region" description="Helical" evidence="6">
    <location>
        <begin position="75"/>
        <end position="100"/>
    </location>
</feature>
<evidence type="ECO:0000256" key="3">
    <source>
        <dbReference type="ARBA" id="ARBA00022989"/>
    </source>
</evidence>
<feature type="transmembrane region" description="Helical" evidence="6">
    <location>
        <begin position="158"/>
        <end position="178"/>
    </location>
</feature>